<keyword evidence="2" id="KW-1185">Reference proteome</keyword>
<protein>
    <submittedName>
        <fullName evidence="1">Transcription factor bHLH111</fullName>
    </submittedName>
</protein>
<reference evidence="1 2" key="1">
    <citation type="journal article" date="2022" name="Plant J.">
        <title>Chromosome-level genome of Camellia lanceoleosa provides a valuable resource for understanding genome evolution and self-incompatibility.</title>
        <authorList>
            <person name="Gong W."/>
            <person name="Xiao S."/>
            <person name="Wang L."/>
            <person name="Liao Z."/>
            <person name="Chang Y."/>
            <person name="Mo W."/>
            <person name="Hu G."/>
            <person name="Li W."/>
            <person name="Zhao G."/>
            <person name="Zhu H."/>
            <person name="Hu X."/>
            <person name="Ji K."/>
            <person name="Xiang X."/>
            <person name="Song Q."/>
            <person name="Yuan D."/>
            <person name="Jin S."/>
            <person name="Zhang L."/>
        </authorList>
    </citation>
    <scope>NUCLEOTIDE SEQUENCE [LARGE SCALE GENOMIC DNA]</scope>
    <source>
        <strain evidence="1">SQ_2022a</strain>
    </source>
</reference>
<sequence length="499" mass="54850">MAEECNETSIATSPATLNWWPDLHVSSLSSWSSNTNTNNNNPWQPQNPNSNSSGEEDVSISTSFTNASNQSSLSVDLESSRHIVESASANELIGKTASDNQLWSHVLLSIGNSGELNNTQEIGHNNILSSKGLSTGMMFEPACDYLKKMDNSWEFTNPQSVINNFEKHFNGFNEGLIESERLNKLPSSLVNNWSIAPPDSEINNNIYRFSAQPDICHSKQSASNPTTFSGSINRNSGSYSCYGHEMKVKDEHREIEYQFGLYNSILGDSNKYYYGLPDVPCNGTRSFGDAMSSNSFLSKPIVGVHASKPNLRSLNLSDCKKQGIQVSSHPTISTTSHTVTRSNGRGGQGTASEGKKKRSEDNSETPTKKPKHDTSSTLSSSKMQVTKVKLGDKITALQQIVSPFGKTDTASVLGEAIGYIKFLQEQVQMQLLSNPYMKSNVSKIEPWGGLDRKERGGDVKVDLKSRGLCLVPISCTPQVCRDNTGSDYWTPTYRGCLYR</sequence>
<organism evidence="1 2">
    <name type="scientific">Camellia lanceoleosa</name>
    <dbReference type="NCBI Taxonomy" id="1840588"/>
    <lineage>
        <taxon>Eukaryota</taxon>
        <taxon>Viridiplantae</taxon>
        <taxon>Streptophyta</taxon>
        <taxon>Embryophyta</taxon>
        <taxon>Tracheophyta</taxon>
        <taxon>Spermatophyta</taxon>
        <taxon>Magnoliopsida</taxon>
        <taxon>eudicotyledons</taxon>
        <taxon>Gunneridae</taxon>
        <taxon>Pentapetalae</taxon>
        <taxon>asterids</taxon>
        <taxon>Ericales</taxon>
        <taxon>Theaceae</taxon>
        <taxon>Camellia</taxon>
    </lineage>
</organism>
<dbReference type="Proteomes" id="UP001060215">
    <property type="component" value="Chromosome 12"/>
</dbReference>
<accession>A0ACC0G3C1</accession>
<name>A0ACC0G3C1_9ERIC</name>
<comment type="caution">
    <text evidence="1">The sequence shown here is derived from an EMBL/GenBank/DDBJ whole genome shotgun (WGS) entry which is preliminary data.</text>
</comment>
<gene>
    <name evidence="1" type="ORF">LOK49_LG11G00246</name>
</gene>
<dbReference type="EMBL" id="CM045769">
    <property type="protein sequence ID" value="KAI7994101.1"/>
    <property type="molecule type" value="Genomic_DNA"/>
</dbReference>
<evidence type="ECO:0000313" key="1">
    <source>
        <dbReference type="EMBL" id="KAI7994101.1"/>
    </source>
</evidence>
<evidence type="ECO:0000313" key="2">
    <source>
        <dbReference type="Proteomes" id="UP001060215"/>
    </source>
</evidence>
<proteinExistence type="predicted"/>